<feature type="coiled-coil region" evidence="3">
    <location>
        <begin position="64"/>
        <end position="164"/>
    </location>
</feature>
<accession>A0A1B0GPF3</accession>
<dbReference type="GO" id="GO:0016567">
    <property type="term" value="P:protein ubiquitination"/>
    <property type="evidence" value="ECO:0007669"/>
    <property type="project" value="TreeGrafter"/>
</dbReference>
<keyword evidence="1" id="KW-0863">Zinc-finger</keyword>
<keyword evidence="2" id="KW-0862">Zinc</keyword>
<evidence type="ECO:0000256" key="1">
    <source>
        <dbReference type="ARBA" id="ARBA00022771"/>
    </source>
</evidence>
<dbReference type="GO" id="GO:0090734">
    <property type="term" value="C:site of DNA damage"/>
    <property type="evidence" value="ECO:0007669"/>
    <property type="project" value="TreeGrafter"/>
</dbReference>
<feature type="compositionally biased region" description="Polar residues" evidence="4">
    <location>
        <begin position="365"/>
        <end position="377"/>
    </location>
</feature>
<dbReference type="PANTHER" id="PTHR46569">
    <property type="entry name" value="E3 UBIQUITIN-PROTEIN LIGASE TRAIP"/>
    <property type="match status" value="1"/>
</dbReference>
<dbReference type="GO" id="GO:0061630">
    <property type="term" value="F:ubiquitin protein ligase activity"/>
    <property type="evidence" value="ECO:0007669"/>
    <property type="project" value="TreeGrafter"/>
</dbReference>
<dbReference type="SMART" id="SM00184">
    <property type="entry name" value="RING"/>
    <property type="match status" value="1"/>
</dbReference>
<keyword evidence="6" id="KW-1185">Reference proteome</keyword>
<organism evidence="5 6">
    <name type="scientific">Phlebotomus papatasi</name>
    <name type="common">Sandfly</name>
    <dbReference type="NCBI Taxonomy" id="29031"/>
    <lineage>
        <taxon>Eukaryota</taxon>
        <taxon>Metazoa</taxon>
        <taxon>Ecdysozoa</taxon>
        <taxon>Arthropoda</taxon>
        <taxon>Hexapoda</taxon>
        <taxon>Insecta</taxon>
        <taxon>Pterygota</taxon>
        <taxon>Neoptera</taxon>
        <taxon>Endopterygota</taxon>
        <taxon>Diptera</taxon>
        <taxon>Nematocera</taxon>
        <taxon>Psychodoidea</taxon>
        <taxon>Psychodidae</taxon>
        <taxon>Phlebotomus</taxon>
        <taxon>Phlebotomus</taxon>
    </lineage>
</organism>
<dbReference type="Gene3D" id="3.30.40.10">
    <property type="entry name" value="Zinc/RING finger domain, C3HC4 (zinc finger)"/>
    <property type="match status" value="1"/>
</dbReference>
<feature type="region of interest" description="Disordered" evidence="4">
    <location>
        <begin position="245"/>
        <end position="291"/>
    </location>
</feature>
<name>A0A1B0GPF3_PHLPP</name>
<dbReference type="GO" id="GO:0005634">
    <property type="term" value="C:nucleus"/>
    <property type="evidence" value="ECO:0007669"/>
    <property type="project" value="TreeGrafter"/>
</dbReference>
<keyword evidence="3" id="KW-0175">Coiled coil</keyword>
<evidence type="ECO:0000256" key="3">
    <source>
        <dbReference type="SAM" id="Coils"/>
    </source>
</evidence>
<keyword evidence="1" id="KW-0479">Metal-binding</keyword>
<proteinExistence type="predicted"/>
<dbReference type="PANTHER" id="PTHR46569:SF1">
    <property type="entry name" value="E3 UBIQUITIN-PROTEIN LIGASE RFWD3-RELATED"/>
    <property type="match status" value="1"/>
</dbReference>
<dbReference type="VEuPathDB" id="VectorBase:PPAPM1_005358"/>
<dbReference type="SUPFAM" id="SSF57850">
    <property type="entry name" value="RING/U-box"/>
    <property type="match status" value="1"/>
</dbReference>
<dbReference type="GO" id="GO:0008270">
    <property type="term" value="F:zinc ion binding"/>
    <property type="evidence" value="ECO:0007669"/>
    <property type="project" value="UniProtKB-KW"/>
</dbReference>
<dbReference type="InterPro" id="IPR001841">
    <property type="entry name" value="Znf_RING"/>
</dbReference>
<reference evidence="5" key="1">
    <citation type="submission" date="2022-08" db="UniProtKB">
        <authorList>
            <consortium name="EnsemblMetazoa"/>
        </authorList>
    </citation>
    <scope>IDENTIFICATION</scope>
    <source>
        <strain evidence="5">Israel</strain>
    </source>
</reference>
<dbReference type="AlphaFoldDB" id="A0A1B0GPF3"/>
<dbReference type="InterPro" id="IPR013083">
    <property type="entry name" value="Znf_RING/FYVE/PHD"/>
</dbReference>
<feature type="compositionally biased region" description="Basic residues" evidence="4">
    <location>
        <begin position="378"/>
        <end position="391"/>
    </location>
</feature>
<sequence length="391" mass="45018">MNIICPICTESVLPNEDLCANSCGHIFHYPCIRQWIERSKTCPQCRKLCSEKHLNRIYFTVSSAQSTEQDVVNLERKLEILNQNYQEKLKHFDELQEEAKKLRNEKKKSAKTIIAMEEKLNSKDFALKSSTNQLRKIKDELLEYQDAKKELDALKNQLEQVQAIEIMLTSNQTDVQELLGKHPSSETLAYMISNLKRDLVKSEASRKELRTILTKTKNSLKEETQLREQLQDQLGIMESEKFELQRQLRKRQRDEDGDEEDKNAEKRKSTDTSATISSPESPGQPDTDSPYLRIQSSAIGLTPILKKPSLDKPSLINLHPDFKKLTIFQKYRPEPQEKRNIPNGTYVSDGMGGVEKKENFPGFPSRNNGTLNFQSIKNRLKSGKLKNPAKH</sequence>
<feature type="region of interest" description="Disordered" evidence="4">
    <location>
        <begin position="336"/>
        <end position="391"/>
    </location>
</feature>
<dbReference type="Proteomes" id="UP000092462">
    <property type="component" value="Unassembled WGS sequence"/>
</dbReference>
<evidence type="ECO:0000256" key="2">
    <source>
        <dbReference type="ARBA" id="ARBA00022833"/>
    </source>
</evidence>
<dbReference type="EMBL" id="AJVK01033650">
    <property type="status" value="NOT_ANNOTATED_CDS"/>
    <property type="molecule type" value="Genomic_DNA"/>
</dbReference>
<evidence type="ECO:0000313" key="5">
    <source>
        <dbReference type="EnsemblMetazoa" id="PPAI007123-PA"/>
    </source>
</evidence>
<dbReference type="EnsemblMetazoa" id="PPAI007123-RA">
    <property type="protein sequence ID" value="PPAI007123-PA"/>
    <property type="gene ID" value="PPAI007123"/>
</dbReference>
<protein>
    <submittedName>
        <fullName evidence="5">Uncharacterized protein</fullName>
    </submittedName>
</protein>
<dbReference type="PROSITE" id="PS50089">
    <property type="entry name" value="ZF_RING_2"/>
    <property type="match status" value="1"/>
</dbReference>
<dbReference type="GO" id="GO:0031297">
    <property type="term" value="P:replication fork processing"/>
    <property type="evidence" value="ECO:0007669"/>
    <property type="project" value="TreeGrafter"/>
</dbReference>
<evidence type="ECO:0000313" key="6">
    <source>
        <dbReference type="Proteomes" id="UP000092462"/>
    </source>
</evidence>
<evidence type="ECO:0000256" key="4">
    <source>
        <dbReference type="SAM" id="MobiDB-lite"/>
    </source>
</evidence>
<dbReference type="InterPro" id="IPR052639">
    <property type="entry name" value="TRAIP_ubiq-protein_ligase"/>
</dbReference>
<dbReference type="Pfam" id="PF13639">
    <property type="entry name" value="zf-RING_2"/>
    <property type="match status" value="1"/>
</dbReference>
<dbReference type="VEuPathDB" id="VectorBase:PPAI007123"/>
<feature type="compositionally biased region" description="Polar residues" evidence="4">
    <location>
        <begin position="271"/>
        <end position="287"/>
    </location>
</feature>